<feature type="binding site" evidence="8">
    <location>
        <position position="313"/>
    </location>
    <ligand>
        <name>Zn(2+)</name>
        <dbReference type="ChEBI" id="CHEBI:29105"/>
    </ligand>
</feature>
<evidence type="ECO:0000313" key="13">
    <source>
        <dbReference type="Proteomes" id="UP000769157"/>
    </source>
</evidence>
<dbReference type="GO" id="GO:0046872">
    <property type="term" value="F:metal ion binding"/>
    <property type="evidence" value="ECO:0007669"/>
    <property type="project" value="UniProtKB-UniRule"/>
</dbReference>
<comment type="similarity">
    <text evidence="1 7">Belongs to the NOB1 family.</text>
</comment>
<reference evidence="12" key="2">
    <citation type="submission" date="2021-01" db="EMBL/GenBank/DDBJ databases">
        <authorList>
            <person name="Schikora-Tamarit M.A."/>
        </authorList>
    </citation>
    <scope>NUCLEOTIDE SEQUENCE</scope>
    <source>
        <strain evidence="12">CBS6075</strain>
    </source>
</reference>
<dbReference type="InterPro" id="IPR017117">
    <property type="entry name" value="Nob1_euk"/>
</dbReference>
<dbReference type="PIRSF" id="PIRSF037125">
    <property type="entry name" value="D-site_20S_pre-rRNA_nuclease"/>
    <property type="match status" value="1"/>
</dbReference>
<dbReference type="InterPro" id="IPR036283">
    <property type="entry name" value="NOB1_Zf-like_sf"/>
</dbReference>
<dbReference type="GO" id="GO:0005730">
    <property type="term" value="C:nucleolus"/>
    <property type="evidence" value="ECO:0007669"/>
    <property type="project" value="UniProtKB-SubCell"/>
</dbReference>
<feature type="region of interest" description="Disordered" evidence="9">
    <location>
        <begin position="104"/>
        <end position="182"/>
    </location>
</feature>
<dbReference type="OrthoDB" id="446759at2759"/>
<keyword evidence="3 7" id="KW-0479">Metal-binding</keyword>
<dbReference type="RefSeq" id="XP_046062062.1">
    <property type="nucleotide sequence ID" value="XM_046203820.1"/>
</dbReference>
<comment type="function">
    <text evidence="7">Required for the synthesis of 40S ribosome subunits. Has a role in processing 20S pre-rRNA into the mature 18S rRNA, where it is required for cleavage at the 3' end of the mature 18S rRNA (D-site). Accompanies the 20S pre-rRNA from the nucleus to the cytoplasm.</text>
</comment>
<feature type="binding site" evidence="8">
    <location>
        <position position="316"/>
    </location>
    <ligand>
        <name>Zn(2+)</name>
        <dbReference type="ChEBI" id="CHEBI:29105"/>
    </ligand>
</feature>
<feature type="domain" description="Nin one binding (NOB1) Zn-ribbon-like" evidence="10">
    <location>
        <begin position="284"/>
        <end position="358"/>
    </location>
</feature>
<dbReference type="Pfam" id="PF17146">
    <property type="entry name" value="PIN_6"/>
    <property type="match status" value="1"/>
</dbReference>
<evidence type="ECO:0000256" key="3">
    <source>
        <dbReference type="ARBA" id="ARBA00022723"/>
    </source>
</evidence>
<dbReference type="PANTHER" id="PTHR12814">
    <property type="entry name" value="RNA-BINDING PROTEIN NOB1"/>
    <property type="match status" value="1"/>
</dbReference>
<reference evidence="12" key="1">
    <citation type="journal article" date="2021" name="Open Biol.">
        <title>Shared evolutionary footprints suggest mitochondrial oxidative damage underlies multiple complex I losses in fungi.</title>
        <authorList>
            <person name="Schikora-Tamarit M.A."/>
            <person name="Marcet-Houben M."/>
            <person name="Nosek J."/>
            <person name="Gabaldon T."/>
        </authorList>
    </citation>
    <scope>NUCLEOTIDE SEQUENCE</scope>
    <source>
        <strain evidence="12">CBS6075</strain>
    </source>
</reference>
<feature type="domain" description="Ribonuclease PIN" evidence="11">
    <location>
        <begin position="7"/>
        <end position="95"/>
    </location>
</feature>
<keyword evidence="2" id="KW-0540">Nuclease</keyword>
<feature type="binding site" evidence="8">
    <location>
        <position position="294"/>
    </location>
    <ligand>
        <name>Zn(2+)</name>
        <dbReference type="ChEBI" id="CHEBI:29105"/>
    </ligand>
</feature>
<dbReference type="Proteomes" id="UP000769157">
    <property type="component" value="Unassembled WGS sequence"/>
</dbReference>
<dbReference type="GO" id="GO:0005737">
    <property type="term" value="C:cytoplasm"/>
    <property type="evidence" value="ECO:0007669"/>
    <property type="project" value="UniProtKB-ARBA"/>
</dbReference>
<dbReference type="Gene3D" id="3.40.50.1010">
    <property type="entry name" value="5'-nuclease"/>
    <property type="match status" value="1"/>
</dbReference>
<comment type="caution">
    <text evidence="12">The sequence shown here is derived from an EMBL/GenBank/DDBJ whole genome shotgun (WGS) entry which is preliminary data.</text>
</comment>
<dbReference type="FunFam" id="3.40.50.1010:FF:000020">
    <property type="entry name" value="20S-pre-rRNA D-site endonuclease NOB1"/>
    <property type="match status" value="1"/>
</dbReference>
<keyword evidence="6 7" id="KW-0539">Nucleus</keyword>
<dbReference type="InterPro" id="IPR014881">
    <property type="entry name" value="NOB1_Zn-bd"/>
</dbReference>
<dbReference type="GO" id="GO:0030688">
    <property type="term" value="C:preribosome, small subunit precursor"/>
    <property type="evidence" value="ECO:0007669"/>
    <property type="project" value="TreeGrafter"/>
</dbReference>
<sequence>MSKVNTLVLDAGPLITQSASQLQQFGSNFYTTPGVFSELKDEHARKQILIWGDKLQVRQPKPNAINAVIEFTKLTGDYLVLSQNDLHILALTYELECQLNNGPWRLRSYPGEKKKRKPKEQQKENSKESVNVSDEAESSHEPEFEPVEKIKKKTRRGGKRHRKKPTDNQEHTTEDDKNLDEVREIPAEDSQASTEDLTEVIDKVDKLSVEDHLSQEFSDAEDEGEWITPENLIEEMMKDENEKVESSADIQKVKVALSTGDFAVQNVALQIGLNLMNAMSGMQIKRVRNYMLRCHACFTMIPIPKDGTPKHFCSACGGATLLRCAVSVVANGNIIPHLKKNFEWHRRGDKYSLPSPQSKNYAKKYGSQGYQHRGNPLLENVYLREDQKEYQQALKNAKWQLRQNEKVMQEYVGGGSADNFISPFFTGTEHIKPVNVKVGRGRYVNSSRRRR</sequence>
<dbReference type="PANTHER" id="PTHR12814:SF2">
    <property type="entry name" value="RNA-BINDING PROTEIN NOB1"/>
    <property type="match status" value="1"/>
</dbReference>
<evidence type="ECO:0000259" key="11">
    <source>
        <dbReference type="Pfam" id="PF17146"/>
    </source>
</evidence>
<dbReference type="Gene3D" id="6.20.210.10">
    <property type="entry name" value="Nin one binding (NOB1), Zn-ribbon-like"/>
    <property type="match status" value="1"/>
</dbReference>
<accession>A0A9P8T6M1</accession>
<name>A0A9P8T6M1_9ASCO</name>
<feature type="compositionally biased region" description="Basic and acidic residues" evidence="9">
    <location>
        <begin position="137"/>
        <end position="149"/>
    </location>
</feature>
<feature type="compositionally biased region" description="Basic and acidic residues" evidence="9">
    <location>
        <begin position="165"/>
        <end position="182"/>
    </location>
</feature>
<protein>
    <recommendedName>
        <fullName evidence="7">20S-pre-rRNA D-site endonuclease NOB1</fullName>
    </recommendedName>
</protein>
<evidence type="ECO:0000256" key="2">
    <source>
        <dbReference type="ARBA" id="ARBA00022722"/>
    </source>
</evidence>
<keyword evidence="5 7" id="KW-0862">Zinc</keyword>
<dbReference type="InterPro" id="IPR039907">
    <property type="entry name" value="NOB1"/>
</dbReference>
<keyword evidence="13" id="KW-1185">Reference proteome</keyword>
<dbReference type="Pfam" id="PF08772">
    <property type="entry name" value="Zn_ribbon_NOB1"/>
    <property type="match status" value="1"/>
</dbReference>
<evidence type="ECO:0000313" key="12">
    <source>
        <dbReference type="EMBL" id="KAH3667250.1"/>
    </source>
</evidence>
<feature type="compositionally biased region" description="Basic residues" evidence="9">
    <location>
        <begin position="150"/>
        <end position="164"/>
    </location>
</feature>
<dbReference type="AlphaFoldDB" id="A0A9P8T6M1"/>
<comment type="subcellular location">
    <subcellularLocation>
        <location evidence="7">Nucleus</location>
        <location evidence="7">Nucleolus</location>
    </subcellularLocation>
</comment>
<evidence type="ECO:0000256" key="7">
    <source>
        <dbReference type="PIRNR" id="PIRNR037125"/>
    </source>
</evidence>
<dbReference type="SUPFAM" id="SSF144206">
    <property type="entry name" value="NOB1 zinc finger-like"/>
    <property type="match status" value="1"/>
</dbReference>
<dbReference type="EMBL" id="JAEUBE010000183">
    <property type="protein sequence ID" value="KAH3667250.1"/>
    <property type="molecule type" value="Genomic_DNA"/>
</dbReference>
<organism evidence="12 13">
    <name type="scientific">Ogataea philodendri</name>
    <dbReference type="NCBI Taxonomy" id="1378263"/>
    <lineage>
        <taxon>Eukaryota</taxon>
        <taxon>Fungi</taxon>
        <taxon>Dikarya</taxon>
        <taxon>Ascomycota</taxon>
        <taxon>Saccharomycotina</taxon>
        <taxon>Pichiomycetes</taxon>
        <taxon>Pichiales</taxon>
        <taxon>Pichiaceae</taxon>
        <taxon>Ogataea</taxon>
    </lineage>
</organism>
<evidence type="ECO:0000256" key="9">
    <source>
        <dbReference type="SAM" id="MobiDB-lite"/>
    </source>
</evidence>
<evidence type="ECO:0000256" key="1">
    <source>
        <dbReference type="ARBA" id="ARBA00005858"/>
    </source>
</evidence>
<dbReference type="InterPro" id="IPR033411">
    <property type="entry name" value="Ribonuclease_PIN"/>
</dbReference>
<evidence type="ECO:0000256" key="6">
    <source>
        <dbReference type="ARBA" id="ARBA00023242"/>
    </source>
</evidence>
<dbReference type="GO" id="GO:0016787">
    <property type="term" value="F:hydrolase activity"/>
    <property type="evidence" value="ECO:0007669"/>
    <property type="project" value="UniProtKB-KW"/>
</dbReference>
<proteinExistence type="inferred from homology"/>
<dbReference type="CDD" id="cd09876">
    <property type="entry name" value="PIN_Nob1-like"/>
    <property type="match status" value="1"/>
</dbReference>
<evidence type="ECO:0000259" key="10">
    <source>
        <dbReference type="Pfam" id="PF08772"/>
    </source>
</evidence>
<dbReference type="GeneID" id="70234866"/>
<gene>
    <name evidence="12" type="ORF">OGAPHI_002899</name>
</gene>
<dbReference type="GO" id="GO:0004521">
    <property type="term" value="F:RNA endonuclease activity"/>
    <property type="evidence" value="ECO:0007669"/>
    <property type="project" value="UniProtKB-UniRule"/>
</dbReference>
<dbReference type="GO" id="GO:0030490">
    <property type="term" value="P:maturation of SSU-rRNA"/>
    <property type="evidence" value="ECO:0007669"/>
    <property type="project" value="TreeGrafter"/>
</dbReference>
<evidence type="ECO:0000256" key="8">
    <source>
        <dbReference type="PIRSR" id="PIRSR037125-1"/>
    </source>
</evidence>
<evidence type="ECO:0000256" key="5">
    <source>
        <dbReference type="ARBA" id="ARBA00022833"/>
    </source>
</evidence>
<evidence type="ECO:0000256" key="4">
    <source>
        <dbReference type="ARBA" id="ARBA00022801"/>
    </source>
</evidence>
<keyword evidence="4" id="KW-0378">Hydrolase</keyword>
<feature type="binding site" evidence="8">
    <location>
        <position position="297"/>
    </location>
    <ligand>
        <name>Zn(2+)</name>
        <dbReference type="ChEBI" id="CHEBI:29105"/>
    </ligand>
</feature>